<evidence type="ECO:0000256" key="1">
    <source>
        <dbReference type="SAM" id="MobiDB-lite"/>
    </source>
</evidence>
<name>A0A8J3A8U3_9ACTN</name>
<evidence type="ECO:0000313" key="3">
    <source>
        <dbReference type="EMBL" id="GGI04909.1"/>
    </source>
</evidence>
<gene>
    <name evidence="3" type="ORF">GCM10011354_11450</name>
</gene>
<dbReference type="Proteomes" id="UP000650511">
    <property type="component" value="Unassembled WGS sequence"/>
</dbReference>
<comment type="caution">
    <text evidence="3">The sequence shown here is derived from an EMBL/GenBank/DDBJ whole genome shotgun (WGS) entry which is preliminary data.</text>
</comment>
<dbReference type="InterPro" id="IPR025646">
    <property type="entry name" value="DUF4350"/>
</dbReference>
<dbReference type="AlphaFoldDB" id="A0A8J3A8U3"/>
<feature type="compositionally biased region" description="Low complexity" evidence="1">
    <location>
        <begin position="366"/>
        <end position="376"/>
    </location>
</feature>
<sequence length="386" mass="39318">MVSLVAAGLLAGPTTEEAPLDPSSSAPDGLLGLVEVLRASDVPVEVGLELPEDPTTRLFVPLDRLNRTRQAEVRDWVAAGGHLVVADPTSPLHELTPVGGGLVDSIGPTGRAPGCDALPAVSTVTHASWTALEVPAEADAVCFVLGEELAWLVATGHGQGTIVALGSPDPFTNRLLDVDDHAVLAASLLAPTPGAPLQIVPLPPVGEGETAIADLVPDRVWQGLAVLLVAAVVAAVARGRRLGLPVEERLPPVLPASELVGSLAGLLQRSGRRGSAADLLRQDARTAVAAATGLSADGDPQQLASLAVDRLGVDVRTADRALLDAPVDDDETLRALQTAVSSVRRRARGGPVSSGSSRSTDPVEPSSPAHGSSVSSQARTSGSPPP</sequence>
<accession>A0A8J3A8U3</accession>
<feature type="region of interest" description="Disordered" evidence="1">
    <location>
        <begin position="341"/>
        <end position="386"/>
    </location>
</feature>
<evidence type="ECO:0000313" key="4">
    <source>
        <dbReference type="Proteomes" id="UP000650511"/>
    </source>
</evidence>
<dbReference type="Pfam" id="PF14258">
    <property type="entry name" value="DUF4350"/>
    <property type="match status" value="1"/>
</dbReference>
<reference evidence="3" key="1">
    <citation type="journal article" date="2014" name="Int. J. Syst. Evol. Microbiol.">
        <title>Complete genome sequence of Corynebacterium casei LMG S-19264T (=DSM 44701T), isolated from a smear-ripened cheese.</title>
        <authorList>
            <consortium name="US DOE Joint Genome Institute (JGI-PGF)"/>
            <person name="Walter F."/>
            <person name="Albersmeier A."/>
            <person name="Kalinowski J."/>
            <person name="Ruckert C."/>
        </authorList>
    </citation>
    <scope>NUCLEOTIDE SEQUENCE</scope>
    <source>
        <strain evidence="3">CGMCC 1.14988</strain>
    </source>
</reference>
<keyword evidence="4" id="KW-1185">Reference proteome</keyword>
<feature type="compositionally biased region" description="Polar residues" evidence="1">
    <location>
        <begin position="377"/>
        <end position="386"/>
    </location>
</feature>
<feature type="compositionally biased region" description="Low complexity" evidence="1">
    <location>
        <begin position="349"/>
        <end position="359"/>
    </location>
</feature>
<protein>
    <recommendedName>
        <fullName evidence="2">DUF4350 domain-containing protein</fullName>
    </recommendedName>
</protein>
<proteinExistence type="predicted"/>
<evidence type="ECO:0000259" key="2">
    <source>
        <dbReference type="Pfam" id="PF14258"/>
    </source>
</evidence>
<organism evidence="3 4">
    <name type="scientific">Egicoccus halophilus</name>
    <dbReference type="NCBI Taxonomy" id="1670830"/>
    <lineage>
        <taxon>Bacteria</taxon>
        <taxon>Bacillati</taxon>
        <taxon>Actinomycetota</taxon>
        <taxon>Nitriliruptoria</taxon>
        <taxon>Egicoccales</taxon>
        <taxon>Egicoccaceae</taxon>
        <taxon>Egicoccus</taxon>
    </lineage>
</organism>
<dbReference type="EMBL" id="BMHA01000003">
    <property type="protein sequence ID" value="GGI04909.1"/>
    <property type="molecule type" value="Genomic_DNA"/>
</dbReference>
<feature type="domain" description="DUF4350" evidence="2">
    <location>
        <begin position="22"/>
        <end position="189"/>
    </location>
</feature>
<reference evidence="3" key="2">
    <citation type="submission" date="2020-09" db="EMBL/GenBank/DDBJ databases">
        <authorList>
            <person name="Sun Q."/>
            <person name="Zhou Y."/>
        </authorList>
    </citation>
    <scope>NUCLEOTIDE SEQUENCE</scope>
    <source>
        <strain evidence="3">CGMCC 1.14988</strain>
    </source>
</reference>